<keyword evidence="3" id="KW-1185">Reference proteome</keyword>
<dbReference type="PANTHER" id="PTHR30595:SF6">
    <property type="entry name" value="SCHLAFEN ALBA-2 DOMAIN-CONTAINING PROTEIN"/>
    <property type="match status" value="1"/>
</dbReference>
<dbReference type="Pfam" id="PF04326">
    <property type="entry name" value="SLFN_AlbA_2"/>
    <property type="match status" value="1"/>
</dbReference>
<name>A0A6I4SLT8_9SPHN</name>
<dbReference type="PANTHER" id="PTHR30595">
    <property type="entry name" value="GLPR-RELATED TRANSCRIPTIONAL REPRESSOR"/>
    <property type="match status" value="1"/>
</dbReference>
<dbReference type="RefSeq" id="WP_160597070.1">
    <property type="nucleotide sequence ID" value="NZ_WTYS01000001.1"/>
</dbReference>
<dbReference type="EMBL" id="WTYS01000001">
    <property type="protein sequence ID" value="MXO55787.1"/>
    <property type="molecule type" value="Genomic_DNA"/>
</dbReference>
<dbReference type="InterPro" id="IPR038461">
    <property type="entry name" value="Schlafen_AlbA_2_dom_sf"/>
</dbReference>
<gene>
    <name evidence="2" type="ORF">GRI36_02720</name>
</gene>
<evidence type="ECO:0000313" key="3">
    <source>
        <dbReference type="Proteomes" id="UP000468943"/>
    </source>
</evidence>
<dbReference type="OrthoDB" id="9805115at2"/>
<feature type="domain" description="Schlafen AlbA-2" evidence="1">
    <location>
        <begin position="32"/>
        <end position="150"/>
    </location>
</feature>
<reference evidence="2 3" key="1">
    <citation type="submission" date="2019-12" db="EMBL/GenBank/DDBJ databases">
        <title>Genomic-based taxomic classification of the family Erythrobacteraceae.</title>
        <authorList>
            <person name="Xu L."/>
        </authorList>
    </citation>
    <scope>NUCLEOTIDE SEQUENCE [LARGE SCALE GENOMIC DNA]</scope>
    <source>
        <strain evidence="2 3">JCM 17802</strain>
    </source>
</reference>
<proteinExistence type="predicted"/>
<dbReference type="Gene3D" id="3.30.565.60">
    <property type="match status" value="1"/>
</dbReference>
<sequence length="497" mass="55595">MSNDTPPPPPGPQTEQTRQLALIDDLRALPAETTWVEFKENKHDGEMIGKLISALSNSARLADQHFAYVVWGIRDGDHEPVGTSFEPTSAKHKDQPLEFWLSQHLQPAIAFCFKSLDYHGLRLVLLEIPAAATSPVEFDRTPYIRIGSATPRLSDHPERQKLLWSKLQPYAWETGVAAQFLSGDEVLARLDHTSYFELTDQPLPDNRDGIFDRLKADRLIEADVGGKWNITNLGAILFAKQLADFSPSIARKGVRFVAYEGNNRATKVTHRRDGQKGYACGFSGLADYIDGLLPSNEHIGKAFREEEPLYPSIAIRELIANALIHQDMTITGAGPMIELFKDRLEITNPGEPLVSPDRFLDSPPRSRNEALASLMRRMRLCEEQGTGIDKVLASAELHQLPPPDFQNVDTAVRATLFAPRRFADMTQEERVRACYQHAALKYVSGERMTNSTLRERFGIAEHNASQASAVIRLALDEGQIRPADPEHPRAGYVPHWA</sequence>
<dbReference type="InterPro" id="IPR038475">
    <property type="entry name" value="RecG_C_sf"/>
</dbReference>
<dbReference type="InterPro" id="IPR007421">
    <property type="entry name" value="Schlafen_AlbA_2_dom"/>
</dbReference>
<protein>
    <submittedName>
        <fullName evidence="2">MloB</fullName>
    </submittedName>
</protein>
<evidence type="ECO:0000259" key="1">
    <source>
        <dbReference type="Pfam" id="PF04326"/>
    </source>
</evidence>
<accession>A0A6I4SLT8</accession>
<organism evidence="2 3">
    <name type="scientific">Pontixanthobacter gangjinensis</name>
    <dbReference type="NCBI Taxonomy" id="1028742"/>
    <lineage>
        <taxon>Bacteria</taxon>
        <taxon>Pseudomonadati</taxon>
        <taxon>Pseudomonadota</taxon>
        <taxon>Alphaproteobacteria</taxon>
        <taxon>Sphingomonadales</taxon>
        <taxon>Erythrobacteraceae</taxon>
        <taxon>Pontixanthobacter</taxon>
    </lineage>
</organism>
<dbReference type="AlphaFoldDB" id="A0A6I4SLT8"/>
<dbReference type="Proteomes" id="UP000468943">
    <property type="component" value="Unassembled WGS sequence"/>
</dbReference>
<comment type="caution">
    <text evidence="2">The sequence shown here is derived from an EMBL/GenBank/DDBJ whole genome shotgun (WGS) entry which is preliminary data.</text>
</comment>
<dbReference type="Pfam" id="PF13749">
    <property type="entry name" value="HATPase_c_4"/>
    <property type="match status" value="1"/>
</dbReference>
<evidence type="ECO:0000313" key="2">
    <source>
        <dbReference type="EMBL" id="MXO55787.1"/>
    </source>
</evidence>
<dbReference type="Gene3D" id="3.30.950.30">
    <property type="entry name" value="Schlafen, AAA domain"/>
    <property type="match status" value="1"/>
</dbReference>